<evidence type="ECO:0000256" key="8">
    <source>
        <dbReference type="ARBA" id="ARBA00022836"/>
    </source>
</evidence>
<evidence type="ECO:0000256" key="2">
    <source>
        <dbReference type="ARBA" id="ARBA00004229"/>
    </source>
</evidence>
<keyword evidence="4" id="KW-0150">Chloroplast</keyword>
<comment type="similarity">
    <text evidence="3">Belongs to the PsaG/PsaK family.</text>
</comment>
<proteinExistence type="inferred from homology"/>
<evidence type="ECO:0000256" key="9">
    <source>
        <dbReference type="ARBA" id="ARBA00023136"/>
    </source>
</evidence>
<evidence type="ECO:0000256" key="6">
    <source>
        <dbReference type="ARBA" id="ARBA00022640"/>
    </source>
</evidence>
<accession>A0AAF0R8M8</accession>
<sequence length="68" mass="7551">MWRNRCPPSQNGISHIEAGDVRAKKYISLLKSNDPLGFNIVDVLAWGSIVVYYILATSSNGYDPSFFG</sequence>
<dbReference type="Gene3D" id="1.10.286.40">
    <property type="entry name" value="Chlorophyll a-b binding protein like"/>
    <property type="match status" value="1"/>
</dbReference>
<evidence type="ECO:0000256" key="4">
    <source>
        <dbReference type="ARBA" id="ARBA00022528"/>
    </source>
</evidence>
<reference evidence="12" key="1">
    <citation type="submission" date="2023-08" db="EMBL/GenBank/DDBJ databases">
        <title>A de novo genome assembly of Solanum verrucosum Schlechtendal, a Mexican diploid species geographically isolated from the other diploid A-genome species in potato relatives.</title>
        <authorList>
            <person name="Hosaka K."/>
        </authorList>
    </citation>
    <scope>NUCLEOTIDE SEQUENCE</scope>
    <source>
        <tissue evidence="12">Young leaves</tissue>
    </source>
</reference>
<dbReference type="Pfam" id="PF01241">
    <property type="entry name" value="PSI_PSAK"/>
    <property type="match status" value="1"/>
</dbReference>
<gene>
    <name evidence="12" type="ORF">MTR67_027161</name>
</gene>
<dbReference type="GO" id="GO:0009507">
    <property type="term" value="C:chloroplast"/>
    <property type="evidence" value="ECO:0007669"/>
    <property type="project" value="UniProtKB-SubCell"/>
</dbReference>
<evidence type="ECO:0000313" key="13">
    <source>
        <dbReference type="Proteomes" id="UP001234989"/>
    </source>
</evidence>
<dbReference type="AlphaFoldDB" id="A0AAF0R8M8"/>
<dbReference type="PANTHER" id="PTHR34195:SF1">
    <property type="entry name" value="PHOTOSYSTEM I REACTION CENTER SUBUNIT V, CHLOROPLASTIC"/>
    <property type="match status" value="1"/>
</dbReference>
<evidence type="ECO:0000256" key="10">
    <source>
        <dbReference type="ARBA" id="ARBA00033434"/>
    </source>
</evidence>
<dbReference type="EMBL" id="CP133617">
    <property type="protein sequence ID" value="WMV33776.1"/>
    <property type="molecule type" value="Genomic_DNA"/>
</dbReference>
<dbReference type="Proteomes" id="UP001234989">
    <property type="component" value="Chromosome 6"/>
</dbReference>
<evidence type="ECO:0000256" key="11">
    <source>
        <dbReference type="SAM" id="Phobius"/>
    </source>
</evidence>
<evidence type="ECO:0000256" key="3">
    <source>
        <dbReference type="ARBA" id="ARBA00006458"/>
    </source>
</evidence>
<keyword evidence="8" id="KW-0603">Photosystem I</keyword>
<name>A0AAF0R8M8_SOLVR</name>
<protein>
    <recommendedName>
        <fullName evidence="10">PSI-G</fullName>
    </recommendedName>
</protein>
<keyword evidence="13" id="KW-1185">Reference proteome</keyword>
<comment type="subcellular location">
    <subcellularLocation>
        <location evidence="1">Membrane</location>
        <topology evidence="1">Multi-pass membrane protein</topology>
    </subcellularLocation>
    <subcellularLocation>
        <location evidence="2">Plastid</location>
        <location evidence="2">Chloroplast</location>
    </subcellularLocation>
</comment>
<evidence type="ECO:0000256" key="7">
    <source>
        <dbReference type="ARBA" id="ARBA00022692"/>
    </source>
</evidence>
<organism evidence="12 13">
    <name type="scientific">Solanum verrucosum</name>
    <dbReference type="NCBI Taxonomy" id="315347"/>
    <lineage>
        <taxon>Eukaryota</taxon>
        <taxon>Viridiplantae</taxon>
        <taxon>Streptophyta</taxon>
        <taxon>Embryophyta</taxon>
        <taxon>Tracheophyta</taxon>
        <taxon>Spermatophyta</taxon>
        <taxon>Magnoliopsida</taxon>
        <taxon>eudicotyledons</taxon>
        <taxon>Gunneridae</taxon>
        <taxon>Pentapetalae</taxon>
        <taxon>asterids</taxon>
        <taxon>lamiids</taxon>
        <taxon>Solanales</taxon>
        <taxon>Solanaceae</taxon>
        <taxon>Solanoideae</taxon>
        <taxon>Solaneae</taxon>
        <taxon>Solanum</taxon>
    </lineage>
</organism>
<keyword evidence="7 11" id="KW-0812">Transmembrane</keyword>
<evidence type="ECO:0000313" key="12">
    <source>
        <dbReference type="EMBL" id="WMV33776.1"/>
    </source>
</evidence>
<evidence type="ECO:0000256" key="5">
    <source>
        <dbReference type="ARBA" id="ARBA00022531"/>
    </source>
</evidence>
<keyword evidence="5" id="KW-0602">Photosynthesis</keyword>
<dbReference type="GO" id="GO:0009522">
    <property type="term" value="C:photosystem I"/>
    <property type="evidence" value="ECO:0007669"/>
    <property type="project" value="UniProtKB-KW"/>
</dbReference>
<dbReference type="InterPro" id="IPR000549">
    <property type="entry name" value="PSI_PsaG/PsaK"/>
</dbReference>
<evidence type="ECO:0000256" key="1">
    <source>
        <dbReference type="ARBA" id="ARBA00004141"/>
    </source>
</evidence>
<keyword evidence="9 11" id="KW-0472">Membrane</keyword>
<feature type="transmembrane region" description="Helical" evidence="11">
    <location>
        <begin position="36"/>
        <end position="55"/>
    </location>
</feature>
<keyword evidence="11" id="KW-1133">Transmembrane helix</keyword>
<dbReference type="InterPro" id="IPR023618">
    <property type="entry name" value="PSI_PsaG/PsaK_dom"/>
</dbReference>
<dbReference type="InterPro" id="IPR016370">
    <property type="entry name" value="PSI_PsaG/PsaK_pln"/>
</dbReference>
<dbReference type="PANTHER" id="PTHR34195">
    <property type="entry name" value="PHOTOSYSTEM I REACTION CENTER SUBUNIT V, CHLOROPLASTIC-RELATED"/>
    <property type="match status" value="1"/>
</dbReference>
<dbReference type="GO" id="GO:0015979">
    <property type="term" value="P:photosynthesis"/>
    <property type="evidence" value="ECO:0007669"/>
    <property type="project" value="UniProtKB-KW"/>
</dbReference>
<keyword evidence="6" id="KW-0934">Plastid</keyword>